<dbReference type="Gene3D" id="3.90.215.10">
    <property type="entry name" value="Gamma Fibrinogen, chain A, domain 1"/>
    <property type="match status" value="1"/>
</dbReference>
<accession>B0X1X2</accession>
<protein>
    <submittedName>
        <fullName evidence="3">Ficolin-2</fullName>
    </submittedName>
</protein>
<keyword evidence="5" id="KW-1185">Reference proteome</keyword>
<dbReference type="PROSITE" id="PS51406">
    <property type="entry name" value="FIBRINOGEN_C_2"/>
    <property type="match status" value="1"/>
</dbReference>
<dbReference type="InterPro" id="IPR036056">
    <property type="entry name" value="Fibrinogen-like_C"/>
</dbReference>
<sequence>MLFAIVGLLVVAGEILAGPNSTTGCNCGFGYELLEHRLEQMELKKQKEFEVQNALLESMVKGLTTLTQQTSQMLNRQINHQKRIIESCEDVTTSGRYRLQLPNQPTPITVICEAETHDGGWLVIQSRSSGSVDFNRSWTEYKDGFGHGEFWLGLETIHQLTKAGDQELLVQLKNENGHPGYGHYKRFQVAGADQKYRLSSLGEFSGTIGEELNLNMNKEFSTYDKDNDRWTDGHCAQLFGGGWWFSYCSLA</sequence>
<dbReference type="EMBL" id="DS232272">
    <property type="protein sequence ID" value="EDS38902.1"/>
    <property type="molecule type" value="Genomic_DNA"/>
</dbReference>
<keyword evidence="1" id="KW-0732">Signal</keyword>
<name>B0X1X2_CULQU</name>
<reference evidence="3" key="1">
    <citation type="submission" date="2007-03" db="EMBL/GenBank/DDBJ databases">
        <title>Annotation of Culex pipiens quinquefasciatus.</title>
        <authorList>
            <consortium name="The Broad Institute Genome Sequencing Platform"/>
            <person name="Atkinson P.W."/>
            <person name="Hemingway J."/>
            <person name="Christensen B.M."/>
            <person name="Higgs S."/>
            <person name="Kodira C."/>
            <person name="Hannick L."/>
            <person name="Megy K."/>
            <person name="O'Leary S."/>
            <person name="Pearson M."/>
            <person name="Haas B.J."/>
            <person name="Mauceli E."/>
            <person name="Wortman J.R."/>
            <person name="Lee N.H."/>
            <person name="Guigo R."/>
            <person name="Stanke M."/>
            <person name="Alvarado L."/>
            <person name="Amedeo P."/>
            <person name="Antoine C.H."/>
            <person name="Arensburger P."/>
            <person name="Bidwell S.L."/>
            <person name="Crawford M."/>
            <person name="Camaro F."/>
            <person name="Devon K."/>
            <person name="Engels R."/>
            <person name="Hammond M."/>
            <person name="Howarth C."/>
            <person name="Koehrsen M."/>
            <person name="Lawson D."/>
            <person name="Montgomery P."/>
            <person name="Nene V."/>
            <person name="Nusbaum C."/>
            <person name="Puiu D."/>
            <person name="Romero-Severson J."/>
            <person name="Severson D.W."/>
            <person name="Shumway M."/>
            <person name="Sisk P."/>
            <person name="Stolte C."/>
            <person name="Zeng Q."/>
            <person name="Eisenstadt E."/>
            <person name="Fraser-Liggett C."/>
            <person name="Strausberg R."/>
            <person name="Galagan J."/>
            <person name="Birren B."/>
            <person name="Collins F.H."/>
        </authorList>
    </citation>
    <scope>NUCLEOTIDE SEQUENCE [LARGE SCALE GENOMIC DNA]</scope>
    <source>
        <strain evidence="3">JHB</strain>
    </source>
</reference>
<dbReference type="eggNOG" id="KOG2579">
    <property type="taxonomic scope" value="Eukaryota"/>
</dbReference>
<dbReference type="EnsemblMetazoa" id="CPIJ013292-RA">
    <property type="protein sequence ID" value="CPIJ013292-PA"/>
    <property type="gene ID" value="CPIJ013292"/>
</dbReference>
<dbReference type="GO" id="GO:0005615">
    <property type="term" value="C:extracellular space"/>
    <property type="evidence" value="ECO:0007669"/>
    <property type="project" value="TreeGrafter"/>
</dbReference>
<dbReference type="InParanoid" id="B0X1X2"/>
<dbReference type="SUPFAM" id="SSF56496">
    <property type="entry name" value="Fibrinogen C-terminal domain-like"/>
    <property type="match status" value="1"/>
</dbReference>
<dbReference type="Proteomes" id="UP000002320">
    <property type="component" value="Unassembled WGS sequence"/>
</dbReference>
<feature type="domain" description="Fibrinogen C-terminal" evidence="2">
    <location>
        <begin position="79"/>
        <end position="251"/>
    </location>
</feature>
<reference evidence="4" key="2">
    <citation type="submission" date="2021-02" db="UniProtKB">
        <authorList>
            <consortium name="EnsemblMetazoa"/>
        </authorList>
    </citation>
    <scope>IDENTIFICATION</scope>
    <source>
        <strain evidence="4">JHB</strain>
    </source>
</reference>
<dbReference type="SMART" id="SM00186">
    <property type="entry name" value="FBG"/>
    <property type="match status" value="1"/>
</dbReference>
<dbReference type="STRING" id="7176.B0X1X2"/>
<dbReference type="PANTHER" id="PTHR19143">
    <property type="entry name" value="FIBRINOGEN/TENASCIN/ANGIOPOEITIN"/>
    <property type="match status" value="1"/>
</dbReference>
<dbReference type="InterPro" id="IPR002181">
    <property type="entry name" value="Fibrinogen_a/b/g_C_dom"/>
</dbReference>
<proteinExistence type="predicted"/>
<dbReference type="HOGENOM" id="CLU_038628_1_2_1"/>
<feature type="signal peptide" evidence="1">
    <location>
        <begin position="1"/>
        <end position="17"/>
    </location>
</feature>
<dbReference type="CDD" id="cd00087">
    <property type="entry name" value="FReD"/>
    <property type="match status" value="1"/>
</dbReference>
<feature type="chain" id="PRO_5011408849" evidence="1">
    <location>
        <begin position="18"/>
        <end position="251"/>
    </location>
</feature>
<dbReference type="AlphaFoldDB" id="B0X1X2"/>
<evidence type="ECO:0000256" key="1">
    <source>
        <dbReference type="SAM" id="SignalP"/>
    </source>
</evidence>
<dbReference type="InterPro" id="IPR050373">
    <property type="entry name" value="Fibrinogen_C-term_domain"/>
</dbReference>
<evidence type="ECO:0000313" key="4">
    <source>
        <dbReference type="EnsemblMetazoa" id="CPIJ013292-PA"/>
    </source>
</evidence>
<dbReference type="OMA" id="YININQP"/>
<evidence type="ECO:0000259" key="2">
    <source>
        <dbReference type="PROSITE" id="PS51406"/>
    </source>
</evidence>
<evidence type="ECO:0000313" key="5">
    <source>
        <dbReference type="Proteomes" id="UP000002320"/>
    </source>
</evidence>
<organism>
    <name type="scientific">Culex quinquefasciatus</name>
    <name type="common">Southern house mosquito</name>
    <name type="synonym">Culex pungens</name>
    <dbReference type="NCBI Taxonomy" id="7176"/>
    <lineage>
        <taxon>Eukaryota</taxon>
        <taxon>Metazoa</taxon>
        <taxon>Ecdysozoa</taxon>
        <taxon>Arthropoda</taxon>
        <taxon>Hexapoda</taxon>
        <taxon>Insecta</taxon>
        <taxon>Pterygota</taxon>
        <taxon>Neoptera</taxon>
        <taxon>Endopterygota</taxon>
        <taxon>Diptera</taxon>
        <taxon>Nematocera</taxon>
        <taxon>Culicoidea</taxon>
        <taxon>Culicidae</taxon>
        <taxon>Culicinae</taxon>
        <taxon>Culicini</taxon>
        <taxon>Culex</taxon>
        <taxon>Culex</taxon>
    </lineage>
</organism>
<dbReference type="VEuPathDB" id="VectorBase:CPIJ013292"/>
<dbReference type="VEuPathDB" id="VectorBase:CQUJHB005275"/>
<evidence type="ECO:0000313" key="3">
    <source>
        <dbReference type="EMBL" id="EDS38902.1"/>
    </source>
</evidence>
<gene>
    <name evidence="4" type="primary">6046437</name>
    <name evidence="3" type="ORF">CpipJ_CPIJ013292</name>
</gene>
<dbReference type="Pfam" id="PF00147">
    <property type="entry name" value="Fibrinogen_C"/>
    <property type="match status" value="1"/>
</dbReference>
<dbReference type="OrthoDB" id="6145874at2759"/>
<dbReference type="KEGG" id="cqu:CpipJ_CPIJ013292"/>
<dbReference type="InterPro" id="IPR014716">
    <property type="entry name" value="Fibrinogen_a/b/g_C_1"/>
</dbReference>